<evidence type="ECO:0000256" key="5">
    <source>
        <dbReference type="ARBA" id="ARBA00023444"/>
    </source>
</evidence>
<dbReference type="Proteomes" id="UP001154312">
    <property type="component" value="Unassembled WGS sequence"/>
</dbReference>
<reference evidence="10" key="1">
    <citation type="submission" date="2022-02" db="EMBL/GenBank/DDBJ databases">
        <authorList>
            <person name="Leng L."/>
        </authorList>
    </citation>
    <scope>NUCLEOTIDE SEQUENCE</scope>
    <source>
        <strain evidence="10">JI</strain>
    </source>
</reference>
<dbReference type="GO" id="GO:0043565">
    <property type="term" value="F:sequence-specific DNA binding"/>
    <property type="evidence" value="ECO:0007669"/>
    <property type="project" value="InterPro"/>
</dbReference>
<keyword evidence="3" id="KW-0804">Transcription</keyword>
<dbReference type="InterPro" id="IPR040523">
    <property type="entry name" value="AsnC_trans_reg2"/>
</dbReference>
<keyword evidence="2" id="KW-0238">DNA-binding</keyword>
<dbReference type="Gene3D" id="3.30.70.3460">
    <property type="match status" value="1"/>
</dbReference>
<dbReference type="InterPro" id="IPR036388">
    <property type="entry name" value="WH-like_DNA-bd_sf"/>
</dbReference>
<dbReference type="GO" id="GO:0016829">
    <property type="term" value="F:lyase activity"/>
    <property type="evidence" value="ECO:0007669"/>
    <property type="project" value="UniProtKB-KW"/>
</dbReference>
<protein>
    <recommendedName>
        <fullName evidence="7">siroheme decarboxylase</fullName>
        <ecNumber evidence="7">4.1.1.111</ecNumber>
    </recommendedName>
</protein>
<dbReference type="InterPro" id="IPR000485">
    <property type="entry name" value="AsnC-type_HTH_dom"/>
</dbReference>
<dbReference type="InterPro" id="IPR053953">
    <property type="entry name" value="NirdL-like_HTH"/>
</dbReference>
<keyword evidence="1" id="KW-0805">Transcription regulation</keyword>
<evidence type="ECO:0000256" key="1">
    <source>
        <dbReference type="ARBA" id="ARBA00023015"/>
    </source>
</evidence>
<keyword evidence="4" id="KW-0456">Lyase</keyword>
<gene>
    <name evidence="10" type="ORF">L7E55_06680</name>
</gene>
<dbReference type="PROSITE" id="PS50956">
    <property type="entry name" value="HTH_ASNC_2"/>
    <property type="match status" value="1"/>
</dbReference>
<evidence type="ECO:0000256" key="8">
    <source>
        <dbReference type="ARBA" id="ARBA00048470"/>
    </source>
</evidence>
<evidence type="ECO:0000256" key="2">
    <source>
        <dbReference type="ARBA" id="ARBA00023125"/>
    </source>
</evidence>
<dbReference type="EC" id="4.1.1.111" evidence="7"/>
<comment type="similarity">
    <text evidence="6">Belongs to the Ahb/Nir family.</text>
</comment>
<dbReference type="Pfam" id="PF22451">
    <property type="entry name" value="NirdL-like_HTH"/>
    <property type="match status" value="1"/>
</dbReference>
<dbReference type="Pfam" id="PF17805">
    <property type="entry name" value="AsnC_trans_reg2"/>
    <property type="match status" value="1"/>
</dbReference>
<evidence type="ECO:0000256" key="4">
    <source>
        <dbReference type="ARBA" id="ARBA00023239"/>
    </source>
</evidence>
<feature type="domain" description="HTH asnC-type" evidence="9">
    <location>
        <begin position="3"/>
        <end position="67"/>
    </location>
</feature>
<dbReference type="PANTHER" id="PTHR43413">
    <property type="entry name" value="TRANSCRIPTIONAL REGULATOR, ASNC FAMILY"/>
    <property type="match status" value="1"/>
</dbReference>
<evidence type="ECO:0000313" key="10">
    <source>
        <dbReference type="EMBL" id="MDF9408046.1"/>
    </source>
</evidence>
<comment type="caution">
    <text evidence="10">The sequence shown here is derived from an EMBL/GenBank/DDBJ whole genome shotgun (WGS) entry which is preliminary data.</text>
</comment>
<evidence type="ECO:0000256" key="7">
    <source>
        <dbReference type="ARBA" id="ARBA00023471"/>
    </source>
</evidence>
<dbReference type="SUPFAM" id="SSF46785">
    <property type="entry name" value="Winged helix' DNA-binding domain"/>
    <property type="match status" value="1"/>
</dbReference>
<dbReference type="AlphaFoldDB" id="A0A9X4H1D1"/>
<comment type="pathway">
    <text evidence="5">Porphyrin-containing compound metabolism.</text>
</comment>
<proteinExistence type="inferred from homology"/>
<sequence>MHLDKIDRKLLDLVQDNFPLIPEPYRKLGEIIGVSENEVLARLKRMRDEGVIRRLGAMFESRKLGYSGTLCAMQVEPDRVDEVAAVINSFSGVTHNYLREHQINMWFTVLAGSKDELSEILGLIRERTGIGEIMDLPAEEVFKVRVNFSL</sequence>
<evidence type="ECO:0000259" key="9">
    <source>
        <dbReference type="PROSITE" id="PS50956"/>
    </source>
</evidence>
<dbReference type="InterPro" id="IPR036390">
    <property type="entry name" value="WH_DNA-bd_sf"/>
</dbReference>
<evidence type="ECO:0000313" key="11">
    <source>
        <dbReference type="Proteomes" id="UP001154312"/>
    </source>
</evidence>
<evidence type="ECO:0000256" key="3">
    <source>
        <dbReference type="ARBA" id="ARBA00023163"/>
    </source>
</evidence>
<dbReference type="PANTHER" id="PTHR43413:SF1">
    <property type="entry name" value="SIROHEME DECARBOXYLASE NIRL SUBUNIT"/>
    <property type="match status" value="1"/>
</dbReference>
<dbReference type="EMBL" id="JAKOAV010000009">
    <property type="protein sequence ID" value="MDF9408046.1"/>
    <property type="molecule type" value="Genomic_DNA"/>
</dbReference>
<dbReference type="Gene3D" id="1.10.10.10">
    <property type="entry name" value="Winged helix-like DNA-binding domain superfamily/Winged helix DNA-binding domain"/>
    <property type="match status" value="1"/>
</dbReference>
<accession>A0A9X4H1D1</accession>
<keyword evidence="11" id="KW-1185">Reference proteome</keyword>
<comment type="catalytic activity">
    <reaction evidence="8">
        <text>siroheme + 2 H(+) = 12,18-didecarboxysiroheme + 2 CO2</text>
        <dbReference type="Rhea" id="RHEA:19093"/>
        <dbReference type="ChEBI" id="CHEBI:15378"/>
        <dbReference type="ChEBI" id="CHEBI:16526"/>
        <dbReference type="ChEBI" id="CHEBI:60052"/>
        <dbReference type="ChEBI" id="CHEBI:140497"/>
        <dbReference type="EC" id="4.1.1.111"/>
    </reaction>
</comment>
<organism evidence="10 11">
    <name type="scientific">Pelotomaculum isophthalicicum JI</name>
    <dbReference type="NCBI Taxonomy" id="947010"/>
    <lineage>
        <taxon>Bacteria</taxon>
        <taxon>Bacillati</taxon>
        <taxon>Bacillota</taxon>
        <taxon>Clostridia</taxon>
        <taxon>Eubacteriales</taxon>
        <taxon>Desulfotomaculaceae</taxon>
        <taxon>Pelotomaculum</taxon>
    </lineage>
</organism>
<dbReference type="InterPro" id="IPR050684">
    <property type="entry name" value="HTH-Siroheme_Decarb"/>
</dbReference>
<evidence type="ECO:0000256" key="6">
    <source>
        <dbReference type="ARBA" id="ARBA00023457"/>
    </source>
</evidence>
<dbReference type="SMART" id="SM00344">
    <property type="entry name" value="HTH_ASNC"/>
    <property type="match status" value="1"/>
</dbReference>
<name>A0A9X4H1D1_9FIRM</name>
<dbReference type="InterPro" id="IPR019888">
    <property type="entry name" value="Tscrpt_reg_AsnC-like"/>
</dbReference>